<evidence type="ECO:0000256" key="3">
    <source>
        <dbReference type="ARBA" id="ARBA00022691"/>
    </source>
</evidence>
<feature type="domain" description="SAM-dependent MTase RsmB/NOP-type" evidence="6">
    <location>
        <begin position="176"/>
        <end position="469"/>
    </location>
</feature>
<keyword evidence="4 5" id="KW-0694">RNA-binding</keyword>
<dbReference type="InterPro" id="IPR035926">
    <property type="entry name" value="NusB-like_sf"/>
</dbReference>
<feature type="binding site" evidence="5">
    <location>
        <position position="354"/>
    </location>
    <ligand>
        <name>S-adenosyl-L-methionine</name>
        <dbReference type="ChEBI" id="CHEBI:59789"/>
    </ligand>
</feature>
<comment type="similarity">
    <text evidence="5">Belongs to the class I-like SAM-binding methyltransferase superfamily. RsmB/NOP family.</text>
</comment>
<dbReference type="InterPro" id="IPR006027">
    <property type="entry name" value="NusB_RsmB_TIM44"/>
</dbReference>
<dbReference type="GO" id="GO:0008173">
    <property type="term" value="F:RNA methyltransferase activity"/>
    <property type="evidence" value="ECO:0007669"/>
    <property type="project" value="InterPro"/>
</dbReference>
<keyword evidence="3 5" id="KW-0949">S-adenosyl-L-methionine</keyword>
<keyword evidence="2 5" id="KW-0808">Transferase</keyword>
<sequence length="469" mass="51199">MSDKKYSSGYRAKRKADSARLAALDVLAQVREEDAYANLVLADTLRDYGVEGRDAAFATELTYGTLRMRGYYDALIERSASRPLKELDPLLLDVLRLGCHQLLNMRVPEHAALAETVDVARQVTSDGPSKLVNAVLRTIQRTAPREWEALIKGQSDSRKATAEITSHPEWVVEAIRDALGDSSFDATEVVEALSANNIPAKVCLAARPTLTTRAQLLRELGDQGSAAQVASTSVIMDAGDPGRVAAVKDGRAGVQDSGSQYVTEVFTSIPLTGSDREWLDLCAGPGGKAALLTGYARSVGARLTANELHKHRARLVAQNLKAFSREDYRIRVGDGRTMAEHDGERGYYDRVLLDAPCSGLGALRRRPEARWRKDPRDLAELNALQWNLLRGAVDCVRTGGLIGYITCSPHLSETRDIVSQAVAELPLELVNLAPQVVDLPDALTTDGCIQLWPHRHGSDAMFLAVLRKK</sequence>
<dbReference type="SUPFAM" id="SSF53335">
    <property type="entry name" value="S-adenosyl-L-methionine-dependent methyltransferases"/>
    <property type="match status" value="1"/>
</dbReference>
<reference evidence="8" key="1">
    <citation type="submission" date="2016-11" db="EMBL/GenBank/DDBJ databases">
        <title>Actinomyces gypaetusis sp. nov. isolated from Gypaetus barbatus in Qinghai Tibet Plateau China.</title>
        <authorList>
            <person name="Meng X."/>
        </authorList>
    </citation>
    <scope>NUCLEOTIDE SEQUENCE [LARGE SCALE GENOMIC DNA]</scope>
    <source>
        <strain evidence="8">DSM 15383</strain>
    </source>
</reference>
<dbReference type="Gene3D" id="1.10.940.10">
    <property type="entry name" value="NusB-like"/>
    <property type="match status" value="1"/>
</dbReference>
<dbReference type="GO" id="GO:0003723">
    <property type="term" value="F:RNA binding"/>
    <property type="evidence" value="ECO:0007669"/>
    <property type="project" value="UniProtKB-UniRule"/>
</dbReference>
<feature type="binding site" evidence="5">
    <location>
        <position position="334"/>
    </location>
    <ligand>
        <name>S-adenosyl-L-methionine</name>
        <dbReference type="ChEBI" id="CHEBI:59789"/>
    </ligand>
</feature>
<evidence type="ECO:0000313" key="7">
    <source>
        <dbReference type="EMBL" id="OKL49998.1"/>
    </source>
</evidence>
<dbReference type="PANTHER" id="PTHR22807">
    <property type="entry name" value="NOP2 YEAST -RELATED NOL1/NOP2/FMU SUN DOMAIN-CONTAINING"/>
    <property type="match status" value="1"/>
</dbReference>
<dbReference type="PANTHER" id="PTHR22807:SF53">
    <property type="entry name" value="RIBOSOMAL RNA SMALL SUBUNIT METHYLTRANSFERASE B-RELATED"/>
    <property type="match status" value="1"/>
</dbReference>
<dbReference type="SUPFAM" id="SSF48013">
    <property type="entry name" value="NusB-like"/>
    <property type="match status" value="1"/>
</dbReference>
<feature type="binding site" evidence="5">
    <location>
        <begin position="282"/>
        <end position="288"/>
    </location>
    <ligand>
        <name>S-adenosyl-L-methionine</name>
        <dbReference type="ChEBI" id="CHEBI:59789"/>
    </ligand>
</feature>
<dbReference type="AlphaFoldDB" id="A0A1Q5PQS9"/>
<dbReference type="RefSeq" id="WP_075361324.1">
    <property type="nucleotide sequence ID" value="NZ_MPDM01000003.1"/>
</dbReference>
<dbReference type="InterPro" id="IPR001678">
    <property type="entry name" value="MeTrfase_RsmB-F_NOP2_dom"/>
</dbReference>
<evidence type="ECO:0000256" key="4">
    <source>
        <dbReference type="ARBA" id="ARBA00022884"/>
    </source>
</evidence>
<protein>
    <recommendedName>
        <fullName evidence="6">SAM-dependent MTase RsmB/NOP-type domain-containing protein</fullName>
    </recommendedName>
</protein>
<dbReference type="CDD" id="cd02440">
    <property type="entry name" value="AdoMet_MTases"/>
    <property type="match status" value="1"/>
</dbReference>
<evidence type="ECO:0000256" key="5">
    <source>
        <dbReference type="PROSITE-ProRule" id="PRU01023"/>
    </source>
</evidence>
<dbReference type="Proteomes" id="UP000186465">
    <property type="component" value="Unassembled WGS sequence"/>
</dbReference>
<dbReference type="Pfam" id="PF01189">
    <property type="entry name" value="Methyltr_RsmB-F"/>
    <property type="match status" value="1"/>
</dbReference>
<accession>A0A1Q5PQS9</accession>
<dbReference type="GO" id="GO:0006355">
    <property type="term" value="P:regulation of DNA-templated transcription"/>
    <property type="evidence" value="ECO:0007669"/>
    <property type="project" value="InterPro"/>
</dbReference>
<dbReference type="InterPro" id="IPR049560">
    <property type="entry name" value="MeTrfase_RsmB-F_NOP2_cat"/>
</dbReference>
<feature type="active site" description="Nucleophile" evidence="5">
    <location>
        <position position="407"/>
    </location>
</feature>
<dbReference type="PROSITE" id="PS51686">
    <property type="entry name" value="SAM_MT_RSMB_NOP"/>
    <property type="match status" value="1"/>
</dbReference>
<evidence type="ECO:0000256" key="1">
    <source>
        <dbReference type="ARBA" id="ARBA00022603"/>
    </source>
</evidence>
<organism evidence="7 8">
    <name type="scientific">Boudabousia marimammalium</name>
    <dbReference type="NCBI Taxonomy" id="156892"/>
    <lineage>
        <taxon>Bacteria</taxon>
        <taxon>Bacillati</taxon>
        <taxon>Actinomycetota</taxon>
        <taxon>Actinomycetes</taxon>
        <taxon>Actinomycetales</taxon>
        <taxon>Actinomycetaceae</taxon>
        <taxon>Boudabousia</taxon>
    </lineage>
</organism>
<evidence type="ECO:0000256" key="2">
    <source>
        <dbReference type="ARBA" id="ARBA00022679"/>
    </source>
</evidence>
<dbReference type="GO" id="GO:0001510">
    <property type="term" value="P:RNA methylation"/>
    <property type="evidence" value="ECO:0007669"/>
    <property type="project" value="InterPro"/>
</dbReference>
<comment type="caution">
    <text evidence="7">The sequence shown here is derived from an EMBL/GenBank/DDBJ whole genome shotgun (WGS) entry which is preliminary data.</text>
</comment>
<dbReference type="STRING" id="156892.BM477_03645"/>
<proteinExistence type="inferred from homology"/>
<dbReference type="Pfam" id="PF01029">
    <property type="entry name" value="NusB"/>
    <property type="match status" value="1"/>
</dbReference>
<dbReference type="InterPro" id="IPR023267">
    <property type="entry name" value="RCMT"/>
</dbReference>
<dbReference type="Gene3D" id="3.40.50.150">
    <property type="entry name" value="Vaccinia Virus protein VP39"/>
    <property type="match status" value="1"/>
</dbReference>
<name>A0A1Q5PQS9_9ACTO</name>
<evidence type="ECO:0000313" key="8">
    <source>
        <dbReference type="Proteomes" id="UP000186465"/>
    </source>
</evidence>
<keyword evidence="8" id="KW-1185">Reference proteome</keyword>
<feature type="binding site" evidence="5">
    <location>
        <position position="307"/>
    </location>
    <ligand>
        <name>S-adenosyl-L-methionine</name>
        <dbReference type="ChEBI" id="CHEBI:59789"/>
    </ligand>
</feature>
<dbReference type="InterPro" id="IPR029063">
    <property type="entry name" value="SAM-dependent_MTases_sf"/>
</dbReference>
<keyword evidence="1 5" id="KW-0489">Methyltransferase</keyword>
<dbReference type="PRINTS" id="PR02008">
    <property type="entry name" value="RCMTFAMILY"/>
</dbReference>
<evidence type="ECO:0000259" key="6">
    <source>
        <dbReference type="PROSITE" id="PS51686"/>
    </source>
</evidence>
<dbReference type="EMBL" id="MPDM01000003">
    <property type="protein sequence ID" value="OKL49998.1"/>
    <property type="molecule type" value="Genomic_DNA"/>
</dbReference>
<gene>
    <name evidence="7" type="ORF">BM477_03645</name>
</gene>